<dbReference type="PROSITE" id="PS00028">
    <property type="entry name" value="ZINC_FINGER_C2H2_1"/>
    <property type="match status" value="3"/>
</dbReference>
<organism evidence="10">
    <name type="scientific">Angiostrongylus costaricensis</name>
    <name type="common">Nematode worm</name>
    <dbReference type="NCBI Taxonomy" id="334426"/>
    <lineage>
        <taxon>Eukaryota</taxon>
        <taxon>Metazoa</taxon>
        <taxon>Ecdysozoa</taxon>
        <taxon>Nematoda</taxon>
        <taxon>Chromadorea</taxon>
        <taxon>Rhabditida</taxon>
        <taxon>Rhabditina</taxon>
        <taxon>Rhabditomorpha</taxon>
        <taxon>Strongyloidea</taxon>
        <taxon>Metastrongylidae</taxon>
        <taxon>Angiostrongylus</taxon>
    </lineage>
</organism>
<dbReference type="GO" id="GO:0045944">
    <property type="term" value="P:positive regulation of transcription by RNA polymerase II"/>
    <property type="evidence" value="ECO:0007669"/>
    <property type="project" value="UniProtKB-ARBA"/>
</dbReference>
<feature type="compositionally biased region" description="Basic and acidic residues" evidence="6">
    <location>
        <begin position="599"/>
        <end position="613"/>
    </location>
</feature>
<evidence type="ECO:0000259" key="7">
    <source>
        <dbReference type="PROSITE" id="PS50157"/>
    </source>
</evidence>
<keyword evidence="9" id="KW-1185">Reference proteome</keyword>
<dbReference type="GO" id="GO:0008270">
    <property type="term" value="F:zinc ion binding"/>
    <property type="evidence" value="ECO:0007669"/>
    <property type="project" value="UniProtKB-KW"/>
</dbReference>
<sequence>MDPQLFTHNGVFSLILQRMMLEAHTANGAILSHFGHVYPTGKDVSMPLLPLPITDSKPFGMQPPSLLSLRKDSVSAHKRRNLEMKISLLKKRKEQLVEAQIDDRNVSTVKGDIEVEVCKHEEEEVNEEVMNRGRSIESSKSKLDFDLVGSSEFENESGREQFFKSAHAADVHFKKAHKKPAVRPSTDCEECGKRFASAFQLREHISIQHLKERNFTCEECGQKFGRRGGLRRHVQMVHQNHLHKCPYEGCDHPGYKCSKALTAHIRSVHTNVRPYVCETCGKAFVRRNDLKMHNLTHTSETAFRCKCGNKFRRMIYLKKHERLCVLRKGESPVGDNAEQIEKKVQSTLRGKTVKKSQYEVLPLIIELSKEQSLGLITKKDLVIGVKFDSPCLGILQSGDILFTFNDEVFSEDPAKNKEMLARANHNGGKHTVSVIRFKRRAPVKPIFPKGFEPSEECDYQWTVLYLLRGMTLGLDVYVANIVPDSIAGMSLLIGECIVDVEGELITSITQLTDVLVKIFEQNGQARLLVEAPANDMLRNVLRAKIAAAIGPPELKDLPLPPETKLWAEKGLAALKEKDPNPVYKTPKTEKERKEKKKASKADDAVKKRSTHFNEKTIEHTYYDDLQTSLIVKVPPPKTKDDTHAPQS</sequence>
<evidence type="ECO:0000256" key="6">
    <source>
        <dbReference type="SAM" id="MobiDB-lite"/>
    </source>
</evidence>
<dbReference type="InterPro" id="IPR036236">
    <property type="entry name" value="Znf_C2H2_sf"/>
</dbReference>
<dbReference type="EMBL" id="UYYA01003860">
    <property type="protein sequence ID" value="VDM56857.1"/>
    <property type="molecule type" value="Genomic_DNA"/>
</dbReference>
<reference evidence="10" key="1">
    <citation type="submission" date="2016-04" db="UniProtKB">
        <authorList>
            <consortium name="WormBaseParasite"/>
        </authorList>
    </citation>
    <scope>IDENTIFICATION</scope>
</reference>
<evidence type="ECO:0000256" key="2">
    <source>
        <dbReference type="ARBA" id="ARBA00022737"/>
    </source>
</evidence>
<dbReference type="Gene3D" id="3.30.160.60">
    <property type="entry name" value="Classic Zinc Finger"/>
    <property type="match status" value="3"/>
</dbReference>
<keyword evidence="1" id="KW-0479">Metal-binding</keyword>
<dbReference type="PANTHER" id="PTHR19818:SF139">
    <property type="entry name" value="PAIR-RULE PROTEIN ODD-PAIRED"/>
    <property type="match status" value="1"/>
</dbReference>
<evidence type="ECO:0000256" key="1">
    <source>
        <dbReference type="ARBA" id="ARBA00022723"/>
    </source>
</evidence>
<proteinExistence type="predicted"/>
<dbReference type="InterPro" id="IPR036034">
    <property type="entry name" value="PDZ_sf"/>
</dbReference>
<evidence type="ECO:0000256" key="4">
    <source>
        <dbReference type="ARBA" id="ARBA00022833"/>
    </source>
</evidence>
<keyword evidence="2" id="KW-0677">Repeat</keyword>
<feature type="domain" description="C2H2-type" evidence="7">
    <location>
        <begin position="215"/>
        <end position="243"/>
    </location>
</feature>
<name>A0A158PGI1_ANGCS</name>
<reference evidence="8 9" key="2">
    <citation type="submission" date="2018-11" db="EMBL/GenBank/DDBJ databases">
        <authorList>
            <consortium name="Pathogen Informatics"/>
        </authorList>
    </citation>
    <scope>NUCLEOTIDE SEQUENCE [LARGE SCALE GENOMIC DNA]</scope>
    <source>
        <strain evidence="8 9">Costa Rica</strain>
    </source>
</reference>
<dbReference type="GO" id="GO:0000978">
    <property type="term" value="F:RNA polymerase II cis-regulatory region sequence-specific DNA binding"/>
    <property type="evidence" value="ECO:0007669"/>
    <property type="project" value="TreeGrafter"/>
</dbReference>
<keyword evidence="3 5" id="KW-0863">Zinc-finger</keyword>
<dbReference type="AlphaFoldDB" id="A0A158PGI1"/>
<evidence type="ECO:0000256" key="3">
    <source>
        <dbReference type="ARBA" id="ARBA00022771"/>
    </source>
</evidence>
<accession>A0A158PGI1</accession>
<evidence type="ECO:0000256" key="5">
    <source>
        <dbReference type="PROSITE-ProRule" id="PRU00042"/>
    </source>
</evidence>
<feature type="domain" description="C2H2-type" evidence="7">
    <location>
        <begin position="186"/>
        <end position="214"/>
    </location>
</feature>
<dbReference type="InterPro" id="IPR013087">
    <property type="entry name" value="Znf_C2H2_type"/>
</dbReference>
<dbReference type="GO" id="GO:0000981">
    <property type="term" value="F:DNA-binding transcription factor activity, RNA polymerase II-specific"/>
    <property type="evidence" value="ECO:0007669"/>
    <property type="project" value="TreeGrafter"/>
</dbReference>
<evidence type="ECO:0000313" key="9">
    <source>
        <dbReference type="Proteomes" id="UP000267027"/>
    </source>
</evidence>
<dbReference type="WBParaSite" id="ACOC_0000527101-mRNA-1">
    <property type="protein sequence ID" value="ACOC_0000527101-mRNA-1"/>
    <property type="gene ID" value="ACOC_0000527101"/>
</dbReference>
<dbReference type="InterPro" id="IPR050329">
    <property type="entry name" value="GLI_C2H2-zinc-finger"/>
</dbReference>
<evidence type="ECO:0000313" key="10">
    <source>
        <dbReference type="WBParaSite" id="ACOC_0000527101-mRNA-1"/>
    </source>
</evidence>
<protein>
    <submittedName>
        <fullName evidence="10">Zinc finger protein</fullName>
    </submittedName>
</protein>
<dbReference type="SMART" id="SM00355">
    <property type="entry name" value="ZnF_C2H2"/>
    <property type="match status" value="4"/>
</dbReference>
<dbReference type="FunFam" id="3.30.160.60:FF:000072">
    <property type="entry name" value="zinc finger protein 143 isoform X1"/>
    <property type="match status" value="1"/>
</dbReference>
<feature type="compositionally biased region" description="Basic and acidic residues" evidence="6">
    <location>
        <begin position="637"/>
        <end position="647"/>
    </location>
</feature>
<keyword evidence="4" id="KW-0862">Zinc</keyword>
<dbReference type="Proteomes" id="UP000267027">
    <property type="component" value="Unassembled WGS sequence"/>
</dbReference>
<dbReference type="PANTHER" id="PTHR19818">
    <property type="entry name" value="ZINC FINGER PROTEIN ZIC AND GLI"/>
    <property type="match status" value="1"/>
</dbReference>
<dbReference type="OrthoDB" id="8114442at2759"/>
<feature type="region of interest" description="Disordered" evidence="6">
    <location>
        <begin position="628"/>
        <end position="647"/>
    </location>
</feature>
<feature type="region of interest" description="Disordered" evidence="6">
    <location>
        <begin position="577"/>
        <end position="613"/>
    </location>
</feature>
<dbReference type="GO" id="GO:0005634">
    <property type="term" value="C:nucleus"/>
    <property type="evidence" value="ECO:0007669"/>
    <property type="project" value="UniProtKB-ARBA"/>
</dbReference>
<evidence type="ECO:0000313" key="8">
    <source>
        <dbReference type="EMBL" id="VDM56857.1"/>
    </source>
</evidence>
<dbReference type="PROSITE" id="PS50157">
    <property type="entry name" value="ZINC_FINGER_C2H2_2"/>
    <property type="match status" value="4"/>
</dbReference>
<feature type="domain" description="C2H2-type" evidence="7">
    <location>
        <begin position="275"/>
        <end position="302"/>
    </location>
</feature>
<dbReference type="Pfam" id="PF00096">
    <property type="entry name" value="zf-C2H2"/>
    <property type="match status" value="3"/>
</dbReference>
<feature type="domain" description="C2H2-type" evidence="7">
    <location>
        <begin position="303"/>
        <end position="332"/>
    </location>
</feature>
<dbReference type="SUPFAM" id="SSF57667">
    <property type="entry name" value="beta-beta-alpha zinc fingers"/>
    <property type="match status" value="2"/>
</dbReference>
<gene>
    <name evidence="8" type="ORF">ACOC_LOCUS5272</name>
</gene>
<dbReference type="SUPFAM" id="SSF50156">
    <property type="entry name" value="PDZ domain-like"/>
    <property type="match status" value="1"/>
</dbReference>
<dbReference type="STRING" id="334426.A0A158PGI1"/>